<comment type="caution">
    <text evidence="1">The sequence shown here is derived from an EMBL/GenBank/DDBJ whole genome shotgun (WGS) entry which is preliminary data.</text>
</comment>
<dbReference type="AlphaFoldDB" id="A0AAD9UV85"/>
<dbReference type="EMBL" id="JARQWQ010000100">
    <property type="protein sequence ID" value="KAK2551193.1"/>
    <property type="molecule type" value="Genomic_DNA"/>
</dbReference>
<reference evidence="1" key="1">
    <citation type="journal article" date="2023" name="G3 (Bethesda)">
        <title>Whole genome assembly and annotation of the endangered Caribbean coral Acropora cervicornis.</title>
        <authorList>
            <person name="Selwyn J.D."/>
            <person name="Vollmer S.V."/>
        </authorList>
    </citation>
    <scope>NUCLEOTIDE SEQUENCE</scope>
    <source>
        <strain evidence="1">K2</strain>
    </source>
</reference>
<organism evidence="1 2">
    <name type="scientific">Acropora cervicornis</name>
    <name type="common">Staghorn coral</name>
    <dbReference type="NCBI Taxonomy" id="6130"/>
    <lineage>
        <taxon>Eukaryota</taxon>
        <taxon>Metazoa</taxon>
        <taxon>Cnidaria</taxon>
        <taxon>Anthozoa</taxon>
        <taxon>Hexacorallia</taxon>
        <taxon>Scleractinia</taxon>
        <taxon>Astrocoeniina</taxon>
        <taxon>Acroporidae</taxon>
        <taxon>Acropora</taxon>
    </lineage>
</organism>
<dbReference type="Proteomes" id="UP001249851">
    <property type="component" value="Unassembled WGS sequence"/>
</dbReference>
<evidence type="ECO:0000313" key="2">
    <source>
        <dbReference type="Proteomes" id="UP001249851"/>
    </source>
</evidence>
<protein>
    <submittedName>
        <fullName evidence="1">Uncharacterized protein</fullName>
    </submittedName>
</protein>
<gene>
    <name evidence="1" type="ORF">P5673_027955</name>
</gene>
<reference evidence="1" key="2">
    <citation type="journal article" date="2023" name="Science">
        <title>Genomic signatures of disease resistance in endangered staghorn corals.</title>
        <authorList>
            <person name="Vollmer S.V."/>
            <person name="Selwyn J.D."/>
            <person name="Despard B.A."/>
            <person name="Roesel C.L."/>
        </authorList>
    </citation>
    <scope>NUCLEOTIDE SEQUENCE</scope>
    <source>
        <strain evidence="1">K2</strain>
    </source>
</reference>
<accession>A0AAD9UV85</accession>
<sequence length="265" mass="30430">MGGKRKQKKTSRSDKRMQKLYEDAIKEAKEKNISIEGLPSPTNNEDCEDNASLEEKQIAQKPRRKLKEILEESIRKKGELRKPRISFSVPVSRLIPFKLDERGLAFPRDFRRDATSQSWIPRSGKSLPADLYSGRRTTNSDLYEFETDIVCCNEDSSKENGVDEILQVFPLRVEQDGNVSVPETSAQSRQLPPIYRQELWRKTMCRASEPSRSIPAKRDAWNIRDPTCLMIGRQELFTQGKCRSSVSLAERRVRLRTASSEAILP</sequence>
<name>A0AAD9UV85_ACRCE</name>
<keyword evidence="2" id="KW-1185">Reference proteome</keyword>
<evidence type="ECO:0000313" key="1">
    <source>
        <dbReference type="EMBL" id="KAK2551193.1"/>
    </source>
</evidence>
<proteinExistence type="predicted"/>